<keyword evidence="1" id="KW-0812">Transmembrane</keyword>
<dbReference type="AlphaFoldDB" id="A0A382LRZ2"/>
<feature type="transmembrane region" description="Helical" evidence="1">
    <location>
        <begin position="36"/>
        <end position="57"/>
    </location>
</feature>
<accession>A0A382LRZ2</accession>
<sequence>MLSPQALFALTYVSAVPLIAFSIVAGMNNKPRAKKWYGVFGVIFFVIAVVAYIFFLIELLSY</sequence>
<keyword evidence="1" id="KW-1133">Transmembrane helix</keyword>
<feature type="transmembrane region" description="Helical" evidence="1">
    <location>
        <begin position="6"/>
        <end position="24"/>
    </location>
</feature>
<gene>
    <name evidence="2" type="ORF">METZ01_LOCUS291379</name>
</gene>
<organism evidence="2">
    <name type="scientific">marine metagenome</name>
    <dbReference type="NCBI Taxonomy" id="408172"/>
    <lineage>
        <taxon>unclassified sequences</taxon>
        <taxon>metagenomes</taxon>
        <taxon>ecological metagenomes</taxon>
    </lineage>
</organism>
<evidence type="ECO:0000256" key="1">
    <source>
        <dbReference type="SAM" id="Phobius"/>
    </source>
</evidence>
<reference evidence="2" key="1">
    <citation type="submission" date="2018-05" db="EMBL/GenBank/DDBJ databases">
        <authorList>
            <person name="Lanie J.A."/>
            <person name="Ng W.-L."/>
            <person name="Kazmierczak K.M."/>
            <person name="Andrzejewski T.M."/>
            <person name="Davidsen T.M."/>
            <person name="Wayne K.J."/>
            <person name="Tettelin H."/>
            <person name="Glass J.I."/>
            <person name="Rusch D."/>
            <person name="Podicherti R."/>
            <person name="Tsui H.-C.T."/>
            <person name="Winkler M.E."/>
        </authorList>
    </citation>
    <scope>NUCLEOTIDE SEQUENCE</scope>
</reference>
<protein>
    <submittedName>
        <fullName evidence="2">Uncharacterized protein</fullName>
    </submittedName>
</protein>
<evidence type="ECO:0000313" key="2">
    <source>
        <dbReference type="EMBL" id="SVC38525.1"/>
    </source>
</evidence>
<proteinExistence type="predicted"/>
<keyword evidence="1" id="KW-0472">Membrane</keyword>
<name>A0A382LRZ2_9ZZZZ</name>
<dbReference type="EMBL" id="UINC01088371">
    <property type="protein sequence ID" value="SVC38525.1"/>
    <property type="molecule type" value="Genomic_DNA"/>
</dbReference>